<evidence type="ECO:0000313" key="2">
    <source>
        <dbReference type="EMBL" id="GAA1964677.1"/>
    </source>
</evidence>
<evidence type="ECO:0000259" key="1">
    <source>
        <dbReference type="PROSITE" id="PS51340"/>
    </source>
</evidence>
<keyword evidence="3" id="KW-1185">Reference proteome</keyword>
<dbReference type="InterPro" id="IPR005302">
    <property type="entry name" value="MoCF_Sase_C"/>
</dbReference>
<organism evidence="2 3">
    <name type="scientific">Catenulispora subtropica</name>
    <dbReference type="NCBI Taxonomy" id="450798"/>
    <lineage>
        <taxon>Bacteria</taxon>
        <taxon>Bacillati</taxon>
        <taxon>Actinomycetota</taxon>
        <taxon>Actinomycetes</taxon>
        <taxon>Catenulisporales</taxon>
        <taxon>Catenulisporaceae</taxon>
        <taxon>Catenulispora</taxon>
    </lineage>
</organism>
<reference evidence="2 3" key="1">
    <citation type="journal article" date="2019" name="Int. J. Syst. Evol. Microbiol.">
        <title>The Global Catalogue of Microorganisms (GCM) 10K type strain sequencing project: providing services to taxonomists for standard genome sequencing and annotation.</title>
        <authorList>
            <consortium name="The Broad Institute Genomics Platform"/>
            <consortium name="The Broad Institute Genome Sequencing Center for Infectious Disease"/>
            <person name="Wu L."/>
            <person name="Ma J."/>
        </authorList>
    </citation>
    <scope>NUCLEOTIDE SEQUENCE [LARGE SCALE GENOMIC DNA]</scope>
    <source>
        <strain evidence="2 3">JCM 16013</strain>
    </source>
</reference>
<dbReference type="Pfam" id="PF03473">
    <property type="entry name" value="MOSC"/>
    <property type="match status" value="1"/>
</dbReference>
<dbReference type="RefSeq" id="WP_344656905.1">
    <property type="nucleotide sequence ID" value="NZ_BAAAQM010000010.1"/>
</dbReference>
<dbReference type="SUPFAM" id="SSF50800">
    <property type="entry name" value="PK beta-barrel domain-like"/>
    <property type="match status" value="1"/>
</dbReference>
<name>A0ABN2R731_9ACTN</name>
<comment type="caution">
    <text evidence="2">The sequence shown here is derived from an EMBL/GenBank/DDBJ whole genome shotgun (WGS) entry which is preliminary data.</text>
</comment>
<sequence>MHVAELWRYPVKSLRGERLGSAVLTADGVAGDRVVHVRQRGDVATARTRHRLLGLDGTTGPDGAVRINGLPWDGPEAADLVRHAAGEGAEPVWYTGPERFDVLPLLVATDGGIEAFGYDGRRLRPNIVVGGVPGLAEREWPGAVLRIGEALIGVRTLRARCIVTTIDPDDGSQNLDVLRRIHRVFGTKLALNCWVGRPGTIRLGDPVELLSVGDLDEPLPEPSPGGWIVGAPYSVP</sequence>
<dbReference type="Proteomes" id="UP001499854">
    <property type="component" value="Unassembled WGS sequence"/>
</dbReference>
<dbReference type="InterPro" id="IPR011037">
    <property type="entry name" value="Pyrv_Knase-like_insert_dom_sf"/>
</dbReference>
<gene>
    <name evidence="2" type="ORF">GCM10009838_22530</name>
</gene>
<accession>A0ABN2R731</accession>
<dbReference type="EMBL" id="BAAAQM010000010">
    <property type="protein sequence ID" value="GAA1964677.1"/>
    <property type="molecule type" value="Genomic_DNA"/>
</dbReference>
<protein>
    <submittedName>
        <fullName evidence="2">MOSC domain-containing protein</fullName>
    </submittedName>
</protein>
<dbReference type="Pfam" id="PF03476">
    <property type="entry name" value="MOSC_N"/>
    <property type="match status" value="1"/>
</dbReference>
<dbReference type="PROSITE" id="PS51340">
    <property type="entry name" value="MOSC"/>
    <property type="match status" value="1"/>
</dbReference>
<proteinExistence type="predicted"/>
<dbReference type="InterPro" id="IPR005303">
    <property type="entry name" value="MOCOS_middle"/>
</dbReference>
<evidence type="ECO:0000313" key="3">
    <source>
        <dbReference type="Proteomes" id="UP001499854"/>
    </source>
</evidence>
<feature type="domain" description="MOSC" evidence="1">
    <location>
        <begin position="59"/>
        <end position="210"/>
    </location>
</feature>